<keyword evidence="8" id="KW-1185">Reference proteome</keyword>
<accession>A0A6V8MIU4</accession>
<keyword evidence="3 6" id="KW-0812">Transmembrane</keyword>
<feature type="transmembrane region" description="Helical" evidence="6">
    <location>
        <begin position="623"/>
        <end position="646"/>
    </location>
</feature>
<evidence type="ECO:0000256" key="2">
    <source>
        <dbReference type="ARBA" id="ARBA00008333"/>
    </source>
</evidence>
<keyword evidence="4 6" id="KW-1133">Transmembrane helix</keyword>
<dbReference type="RefSeq" id="WP_183354699.1">
    <property type="nucleotide sequence ID" value="NZ_BLXX01000005.1"/>
</dbReference>
<dbReference type="Proteomes" id="UP000556026">
    <property type="component" value="Unassembled WGS sequence"/>
</dbReference>
<evidence type="ECO:0000256" key="6">
    <source>
        <dbReference type="SAM" id="Phobius"/>
    </source>
</evidence>
<feature type="transmembrane region" description="Helical" evidence="6">
    <location>
        <begin position="396"/>
        <end position="422"/>
    </location>
</feature>
<feature type="transmembrane region" description="Helical" evidence="6">
    <location>
        <begin position="543"/>
        <end position="566"/>
    </location>
</feature>
<dbReference type="PANTHER" id="PTHR31632:SF2">
    <property type="entry name" value="PLASMA MEMBRANE IRON PERMEASE"/>
    <property type="match status" value="1"/>
</dbReference>
<keyword evidence="5 6" id="KW-0472">Membrane</keyword>
<gene>
    <name evidence="7" type="ORF">GMST_22070</name>
</gene>
<reference evidence="8" key="1">
    <citation type="submission" date="2020-06" db="EMBL/GenBank/DDBJ databases">
        <title>Draft genomic sequence of Geomonas sp. Red330.</title>
        <authorList>
            <person name="Itoh H."/>
            <person name="Zhenxing X."/>
            <person name="Ushijima N."/>
            <person name="Masuda Y."/>
            <person name="Shiratori Y."/>
            <person name="Senoo K."/>
        </authorList>
    </citation>
    <scope>NUCLEOTIDE SEQUENCE [LARGE SCALE GENOMIC DNA]</scope>
    <source>
        <strain evidence="8">Red330</strain>
    </source>
</reference>
<dbReference type="GO" id="GO:0033573">
    <property type="term" value="C:high-affinity iron permease complex"/>
    <property type="evidence" value="ECO:0007669"/>
    <property type="project" value="InterPro"/>
</dbReference>
<comment type="similarity">
    <text evidence="2">Belongs to the oxidase-dependent Fe transporter (OFeT) (TC 9.A.10.1) family.</text>
</comment>
<organism evidence="7 8">
    <name type="scientific">Geomonas silvestris</name>
    <dbReference type="NCBI Taxonomy" id="2740184"/>
    <lineage>
        <taxon>Bacteria</taxon>
        <taxon>Pseudomonadati</taxon>
        <taxon>Thermodesulfobacteriota</taxon>
        <taxon>Desulfuromonadia</taxon>
        <taxon>Geobacterales</taxon>
        <taxon>Geobacteraceae</taxon>
        <taxon>Geomonas</taxon>
    </lineage>
</organism>
<evidence type="ECO:0000313" key="7">
    <source>
        <dbReference type="EMBL" id="GFO59882.1"/>
    </source>
</evidence>
<proteinExistence type="inferred from homology"/>
<feature type="transmembrane region" description="Helical" evidence="6">
    <location>
        <begin position="578"/>
        <end position="599"/>
    </location>
</feature>
<dbReference type="InterPro" id="IPR004923">
    <property type="entry name" value="FTR1/Fip1/EfeU"/>
</dbReference>
<sequence length="657" mass="69216">MKKGASIAVVVTLFAAALIGWSGSDARAAGAKKGNGTALIEETGAYLNQSLALYRKGDLPGAKAKAQAAYFEVYENLEGLIRVNVSARKNIELEEDFVTIRKMIVAKVPADQLEKSIGAFLVKLRAVGPELESGIELVGEPGGKVAETAGSQAAAPASGKEARVEPVWRQAADGIEASLTQARETLKKGDAKGAGDEVVQAQFDGYKNSLLSTAVRRYVSPERDFEHNASFSQIAKLMRAGATPAEVEKHCSELVRALNEELPTLGPIEGAIAKGDAAKPATASGPEKDWGKVAADLVAEVNRAIGLYGKGEAAQAVAAVQDAYFDIFEATGMESKIGARDANLKAGIEAHFSQLVAQMKGNAPAGELQAALSSMKADLEKATQLLGKGGDSPKALFLYSLMIIVREGFEAILVITAIIAYLVKSGNREKLKVIYNAVSCALVLSVITAVLVKWVFKTSAASQEATEGATMLLASLVLFSVSYWIISKAEAQKWSSYLKEKVGSALSSNSLKGLWFAAFLAVYREGAETVLFYQALGADAGGTGLGAIAGGFAAGCALLFVIYLVMRHGAVRLPIRPFFLATGGLLYYLSFVFAGKGVMELVEGKLFVPSSISWVPTLPALGIYPYLQTLLPQAALLLAAVAALILMGKKRPQQAGA</sequence>
<feature type="transmembrane region" description="Helical" evidence="6">
    <location>
        <begin position="506"/>
        <end position="523"/>
    </location>
</feature>
<evidence type="ECO:0000313" key="8">
    <source>
        <dbReference type="Proteomes" id="UP000556026"/>
    </source>
</evidence>
<feature type="transmembrane region" description="Helical" evidence="6">
    <location>
        <begin position="434"/>
        <end position="456"/>
    </location>
</feature>
<feature type="transmembrane region" description="Helical" evidence="6">
    <location>
        <begin position="468"/>
        <end position="486"/>
    </location>
</feature>
<evidence type="ECO:0000256" key="5">
    <source>
        <dbReference type="ARBA" id="ARBA00023136"/>
    </source>
</evidence>
<comment type="caution">
    <text evidence="7">The sequence shown here is derived from an EMBL/GenBank/DDBJ whole genome shotgun (WGS) entry which is preliminary data.</text>
</comment>
<dbReference type="GO" id="GO:0015093">
    <property type="term" value="F:ferrous iron transmembrane transporter activity"/>
    <property type="evidence" value="ECO:0007669"/>
    <property type="project" value="TreeGrafter"/>
</dbReference>
<evidence type="ECO:0000256" key="3">
    <source>
        <dbReference type="ARBA" id="ARBA00022692"/>
    </source>
</evidence>
<dbReference type="EMBL" id="BLXX01000005">
    <property type="protein sequence ID" value="GFO59882.1"/>
    <property type="molecule type" value="Genomic_DNA"/>
</dbReference>
<name>A0A6V8MIU4_9BACT</name>
<dbReference type="AlphaFoldDB" id="A0A6V8MIU4"/>
<comment type="subcellular location">
    <subcellularLocation>
        <location evidence="1">Membrane</location>
        <topology evidence="1">Multi-pass membrane protein</topology>
    </subcellularLocation>
</comment>
<evidence type="ECO:0000256" key="1">
    <source>
        <dbReference type="ARBA" id="ARBA00004141"/>
    </source>
</evidence>
<dbReference type="PANTHER" id="PTHR31632">
    <property type="entry name" value="IRON TRANSPORTER FTH1"/>
    <property type="match status" value="1"/>
</dbReference>
<evidence type="ECO:0000256" key="4">
    <source>
        <dbReference type="ARBA" id="ARBA00022989"/>
    </source>
</evidence>
<protein>
    <submittedName>
        <fullName evidence="7">Iron permease</fullName>
    </submittedName>
</protein>
<dbReference type="Pfam" id="PF03239">
    <property type="entry name" value="FTR1"/>
    <property type="match status" value="1"/>
</dbReference>